<dbReference type="STRING" id="5539.A0A3E2H0A7"/>
<evidence type="ECO:0000313" key="8">
    <source>
        <dbReference type="EMBL" id="RFU26809.1"/>
    </source>
</evidence>
<feature type="domain" description="Tyrosine-protein phosphatase" evidence="6">
    <location>
        <begin position="8"/>
        <end position="168"/>
    </location>
</feature>
<keyword evidence="3" id="KW-0378">Hydrolase</keyword>
<dbReference type="GO" id="GO:0033550">
    <property type="term" value="F:MAP kinase tyrosine phosphatase activity"/>
    <property type="evidence" value="ECO:0007669"/>
    <property type="project" value="TreeGrafter"/>
</dbReference>
<sequence length="308" mass="35313">MEPLRDGKIAQVKQIPGLFISDRFTARNRSLLKDHNIRYILSITRREDIPKFNDTNDQHENYRIIQKHIDIDDDPTEDILRYLKEACDWIDESLQSSFNASSKTGVGVLVHCTQGISRSGSFIVAYLMRSLCVPYSTALSMARESRPLISPNQGFEYQLKVWEHCKYDIYLSQLPSPSPSVHQRNKIEGPKEKPAYKAWKQERDALLGRGEEAVNRARVSSIATLAAQFGRRRAEASEIFGTVNDKVESEGEGRGDVGAQERRMDGWQRVEQMERDWTRRLISGEYAFTSTEHQDNKEDQDKKGGNKT</sequence>
<dbReference type="AlphaFoldDB" id="A0A3E2H0A7"/>
<dbReference type="InterPro" id="IPR000387">
    <property type="entry name" value="Tyr_Pase_dom"/>
</dbReference>
<keyword evidence="9" id="KW-1185">Reference proteome</keyword>
<evidence type="ECO:0000256" key="3">
    <source>
        <dbReference type="ARBA" id="ARBA00022801"/>
    </source>
</evidence>
<dbReference type="GO" id="GO:0043409">
    <property type="term" value="P:negative regulation of MAPK cascade"/>
    <property type="evidence" value="ECO:0007669"/>
    <property type="project" value="TreeGrafter"/>
</dbReference>
<dbReference type="CDD" id="cd14498">
    <property type="entry name" value="DSP"/>
    <property type="match status" value="1"/>
</dbReference>
<feature type="domain" description="Tyrosine specific protein phosphatases" evidence="7">
    <location>
        <begin position="77"/>
        <end position="147"/>
    </location>
</feature>
<evidence type="ECO:0000313" key="9">
    <source>
        <dbReference type="Proteomes" id="UP000258309"/>
    </source>
</evidence>
<evidence type="ECO:0000256" key="5">
    <source>
        <dbReference type="SAM" id="MobiDB-lite"/>
    </source>
</evidence>
<dbReference type="PROSITE" id="PS00383">
    <property type="entry name" value="TYR_PHOSPHATASE_1"/>
    <property type="match status" value="1"/>
</dbReference>
<dbReference type="PROSITE" id="PS50054">
    <property type="entry name" value="TYR_PHOSPHATASE_DUAL"/>
    <property type="match status" value="1"/>
</dbReference>
<evidence type="ECO:0000256" key="1">
    <source>
        <dbReference type="ARBA" id="ARBA00008601"/>
    </source>
</evidence>
<dbReference type="InterPro" id="IPR029021">
    <property type="entry name" value="Prot-tyrosine_phosphatase-like"/>
</dbReference>
<dbReference type="InterPro" id="IPR020422">
    <property type="entry name" value="TYR_PHOSPHATASE_DUAL_dom"/>
</dbReference>
<dbReference type="PROSITE" id="PS50056">
    <property type="entry name" value="TYR_PHOSPHATASE_2"/>
    <property type="match status" value="1"/>
</dbReference>
<dbReference type="Proteomes" id="UP000258309">
    <property type="component" value="Unassembled WGS sequence"/>
</dbReference>
<feature type="non-terminal residue" evidence="8">
    <location>
        <position position="1"/>
    </location>
</feature>
<reference evidence="8 9" key="1">
    <citation type="submission" date="2018-05" db="EMBL/GenBank/DDBJ databases">
        <title>Draft genome sequence of Scytalidium lignicola DSM 105466, a ubiquitous saprotrophic fungus.</title>
        <authorList>
            <person name="Buettner E."/>
            <person name="Gebauer A.M."/>
            <person name="Hofrichter M."/>
            <person name="Liers C."/>
            <person name="Kellner H."/>
        </authorList>
    </citation>
    <scope>NUCLEOTIDE SEQUENCE [LARGE SCALE GENOMIC DNA]</scope>
    <source>
        <strain evidence="8 9">DSM 105466</strain>
    </source>
</reference>
<feature type="non-terminal residue" evidence="8">
    <location>
        <position position="308"/>
    </location>
</feature>
<dbReference type="GO" id="GO:0017017">
    <property type="term" value="F:MAP kinase tyrosine/serine/threonine phosphatase activity"/>
    <property type="evidence" value="ECO:0007669"/>
    <property type="project" value="TreeGrafter"/>
</dbReference>
<proteinExistence type="inferred from homology"/>
<dbReference type="SUPFAM" id="SSF52799">
    <property type="entry name" value="(Phosphotyrosine protein) phosphatases II"/>
    <property type="match status" value="1"/>
</dbReference>
<evidence type="ECO:0000259" key="6">
    <source>
        <dbReference type="PROSITE" id="PS50054"/>
    </source>
</evidence>
<dbReference type="InterPro" id="IPR016130">
    <property type="entry name" value="Tyr_Pase_AS"/>
</dbReference>
<dbReference type="OMA" id="TNDQHEN"/>
<dbReference type="EMBL" id="NCSJ02000240">
    <property type="protein sequence ID" value="RFU26809.1"/>
    <property type="molecule type" value="Genomic_DNA"/>
</dbReference>
<feature type="region of interest" description="Disordered" evidence="5">
    <location>
        <begin position="285"/>
        <end position="308"/>
    </location>
</feature>
<evidence type="ECO:0000256" key="2">
    <source>
        <dbReference type="ARBA" id="ARBA00013064"/>
    </source>
</evidence>
<keyword evidence="4" id="KW-0904">Protein phosphatase</keyword>
<dbReference type="InterPro" id="IPR000340">
    <property type="entry name" value="Dual-sp_phosphatase_cat-dom"/>
</dbReference>
<dbReference type="Gene3D" id="3.90.190.10">
    <property type="entry name" value="Protein tyrosine phosphatase superfamily"/>
    <property type="match status" value="1"/>
</dbReference>
<comment type="caution">
    <text evidence="8">The sequence shown here is derived from an EMBL/GenBank/DDBJ whole genome shotgun (WGS) entry which is preliminary data.</text>
</comment>
<dbReference type="Pfam" id="PF00782">
    <property type="entry name" value="DSPc"/>
    <property type="match status" value="1"/>
</dbReference>
<dbReference type="PANTHER" id="PTHR10159:SF519">
    <property type="entry name" value="DUAL SPECIFICITY PROTEIN PHOSPHATASE MPK3"/>
    <property type="match status" value="1"/>
</dbReference>
<comment type="similarity">
    <text evidence="1">Belongs to the protein-tyrosine phosphatase family. Non-receptor class dual specificity subfamily.</text>
</comment>
<organism evidence="8 9">
    <name type="scientific">Scytalidium lignicola</name>
    <name type="common">Hyphomycete</name>
    <dbReference type="NCBI Taxonomy" id="5539"/>
    <lineage>
        <taxon>Eukaryota</taxon>
        <taxon>Fungi</taxon>
        <taxon>Dikarya</taxon>
        <taxon>Ascomycota</taxon>
        <taxon>Pezizomycotina</taxon>
        <taxon>Leotiomycetes</taxon>
        <taxon>Leotiomycetes incertae sedis</taxon>
        <taxon>Scytalidium</taxon>
    </lineage>
</organism>
<dbReference type="GO" id="GO:0008330">
    <property type="term" value="F:protein tyrosine/threonine phosphatase activity"/>
    <property type="evidence" value="ECO:0007669"/>
    <property type="project" value="TreeGrafter"/>
</dbReference>
<dbReference type="OrthoDB" id="10252009at2759"/>
<evidence type="ECO:0000256" key="4">
    <source>
        <dbReference type="ARBA" id="ARBA00022912"/>
    </source>
</evidence>
<dbReference type="PANTHER" id="PTHR10159">
    <property type="entry name" value="DUAL SPECIFICITY PROTEIN PHOSPHATASE"/>
    <property type="match status" value="1"/>
</dbReference>
<feature type="compositionally biased region" description="Basic and acidic residues" evidence="5">
    <location>
        <begin position="292"/>
        <end position="308"/>
    </location>
</feature>
<gene>
    <name evidence="8" type="ORF">B7463_g9532</name>
</gene>
<protein>
    <recommendedName>
        <fullName evidence="2">protein-tyrosine-phosphatase</fullName>
        <ecNumber evidence="2">3.1.3.48</ecNumber>
    </recommendedName>
</protein>
<dbReference type="EC" id="3.1.3.48" evidence="2"/>
<dbReference type="GO" id="GO:0005737">
    <property type="term" value="C:cytoplasm"/>
    <property type="evidence" value="ECO:0007669"/>
    <property type="project" value="TreeGrafter"/>
</dbReference>
<dbReference type="SMART" id="SM00195">
    <property type="entry name" value="DSPc"/>
    <property type="match status" value="1"/>
</dbReference>
<evidence type="ECO:0000259" key="7">
    <source>
        <dbReference type="PROSITE" id="PS50056"/>
    </source>
</evidence>
<name>A0A3E2H0A7_SCYLI</name>
<accession>A0A3E2H0A7</accession>